<protein>
    <submittedName>
        <fullName evidence="1">DUF2138 family protein</fullName>
    </submittedName>
</protein>
<dbReference type="Pfam" id="PF09909">
    <property type="entry name" value="DUF2138"/>
    <property type="match status" value="1"/>
</dbReference>
<name>A0A7Z2VYY6_9BURK</name>
<dbReference type="InterPro" id="IPR018671">
    <property type="entry name" value="DUF2138"/>
</dbReference>
<gene>
    <name evidence="1" type="ORF">HH212_18785</name>
</gene>
<organism evidence="1 2">
    <name type="scientific">Massilia forsythiae</name>
    <dbReference type="NCBI Taxonomy" id="2728020"/>
    <lineage>
        <taxon>Bacteria</taxon>
        <taxon>Pseudomonadati</taxon>
        <taxon>Pseudomonadota</taxon>
        <taxon>Betaproteobacteria</taxon>
        <taxon>Burkholderiales</taxon>
        <taxon>Oxalobacteraceae</taxon>
        <taxon>Telluria group</taxon>
        <taxon>Massilia</taxon>
    </lineage>
</organism>
<evidence type="ECO:0000313" key="2">
    <source>
        <dbReference type="Proteomes" id="UP000502415"/>
    </source>
</evidence>
<dbReference type="Proteomes" id="UP000502415">
    <property type="component" value="Chromosome"/>
</dbReference>
<dbReference type="AlphaFoldDB" id="A0A7Z2VYY6"/>
<dbReference type="RefSeq" id="WP_170203896.1">
    <property type="nucleotide sequence ID" value="NZ_CP051685.1"/>
</dbReference>
<evidence type="ECO:0000313" key="1">
    <source>
        <dbReference type="EMBL" id="QJE01819.1"/>
    </source>
</evidence>
<dbReference type="EMBL" id="CP051685">
    <property type="protein sequence ID" value="QJE01819.1"/>
    <property type="molecule type" value="Genomic_DNA"/>
</dbReference>
<accession>A0A7Z2VYY6</accession>
<reference evidence="1 2" key="1">
    <citation type="submission" date="2020-04" db="EMBL/GenBank/DDBJ databases">
        <title>Genome sequencing of novel species.</title>
        <authorList>
            <person name="Heo J."/>
            <person name="Kim S.-J."/>
            <person name="Kim J.-S."/>
            <person name="Hong S.-B."/>
            <person name="Kwon S.-W."/>
        </authorList>
    </citation>
    <scope>NUCLEOTIDE SEQUENCE [LARGE SCALE GENOMIC DNA]</scope>
    <source>
        <strain evidence="1 2">GN2-R2</strain>
    </source>
</reference>
<dbReference type="KEGG" id="mfy:HH212_18785"/>
<proteinExistence type="predicted"/>
<keyword evidence="2" id="KW-1185">Reference proteome</keyword>
<sequence length="524" mass="56768">MKRNVLRGSLIAAVVCVGAVAAWRVFGWGHLGPVNGLHLDLARPDALVLTRSLAALPRDLLTIPLARDVLREDFVFYYEQSEDRLGLKGTLRRIAYEHDLGWGDRLIRSVLDEPAEVALWRDGNGALRHYAIAVSRGKLARLLEEAGKVALKDSQLRVAGKLRVDGDSVQVYALDYAYGQTLLIAAHGERMVILSHPGMLYGGDDGKREDKDARAVVIKLLAAKRADQDVFHGQFHLAPGIPAGHSVAVKADWLSFGYQPFFGALQALRFDFSNGRWQSQVLVDGNRLRAGGYDNRALWGVLPYNPSACFSVPADWNAMKPVLERLGAKGGSALPQLVARFDGPAAACWYGTSRLYTPVFVANYTHSGDNDLLASLFGALVGGTPAYSAAGGVQRWERTIDTPQGKLTPTLAVGNGTLVFSADRKLVDAVLAVKRRQAPAAADRLPDAPRTVGLIDTAALAQLAQKEAFEALPAASEPVLRGAAEAHLLPRLAALRTYPPYRMVVKSLPASGVVWEPLEWQAAR</sequence>